<dbReference type="Proteomes" id="UP001152561">
    <property type="component" value="Unassembled WGS sequence"/>
</dbReference>
<evidence type="ECO:0000313" key="2">
    <source>
        <dbReference type="Proteomes" id="UP001152561"/>
    </source>
</evidence>
<evidence type="ECO:0000313" key="1">
    <source>
        <dbReference type="EMBL" id="KAJ8551044.1"/>
    </source>
</evidence>
<comment type="caution">
    <text evidence="1">The sequence shown here is derived from an EMBL/GenBank/DDBJ whole genome shotgun (WGS) entry which is preliminary data.</text>
</comment>
<dbReference type="AlphaFoldDB" id="A0A9Q1M7B2"/>
<reference evidence="2" key="1">
    <citation type="journal article" date="2023" name="Proc. Natl. Acad. Sci. U.S.A.">
        <title>Genomic and structural basis for evolution of tropane alkaloid biosynthesis.</title>
        <authorList>
            <person name="Wanga Y.-J."/>
            <person name="Taina T."/>
            <person name="Yua J.-Y."/>
            <person name="Lia J."/>
            <person name="Xua B."/>
            <person name="Chenc J."/>
            <person name="D'Auriad J.C."/>
            <person name="Huanga J.-P."/>
            <person name="Huanga S.-X."/>
        </authorList>
    </citation>
    <scope>NUCLEOTIDE SEQUENCE [LARGE SCALE GENOMIC DNA]</scope>
    <source>
        <strain evidence="2">cv. KIB-2019</strain>
    </source>
</reference>
<protein>
    <submittedName>
        <fullName evidence="1">Uncharacterized protein</fullName>
    </submittedName>
</protein>
<sequence length="70" mass="8121">MTIKIDTTHSFKLKDQHRQGTRVERSRVTSLLNLDNIIGICPTKPAFDKFRYFKFVRLSIPTGMPTLNLL</sequence>
<dbReference type="EMBL" id="JAJAGQ010000010">
    <property type="protein sequence ID" value="KAJ8551044.1"/>
    <property type="molecule type" value="Genomic_DNA"/>
</dbReference>
<organism evidence="1 2">
    <name type="scientific">Anisodus acutangulus</name>
    <dbReference type="NCBI Taxonomy" id="402998"/>
    <lineage>
        <taxon>Eukaryota</taxon>
        <taxon>Viridiplantae</taxon>
        <taxon>Streptophyta</taxon>
        <taxon>Embryophyta</taxon>
        <taxon>Tracheophyta</taxon>
        <taxon>Spermatophyta</taxon>
        <taxon>Magnoliopsida</taxon>
        <taxon>eudicotyledons</taxon>
        <taxon>Gunneridae</taxon>
        <taxon>Pentapetalae</taxon>
        <taxon>asterids</taxon>
        <taxon>lamiids</taxon>
        <taxon>Solanales</taxon>
        <taxon>Solanaceae</taxon>
        <taxon>Solanoideae</taxon>
        <taxon>Hyoscyameae</taxon>
        <taxon>Anisodus</taxon>
    </lineage>
</organism>
<name>A0A9Q1M7B2_9SOLA</name>
<proteinExistence type="predicted"/>
<keyword evidence="2" id="KW-1185">Reference proteome</keyword>
<accession>A0A9Q1M7B2</accession>
<gene>
    <name evidence="1" type="ORF">K7X08_000414</name>
</gene>